<evidence type="ECO:0000256" key="1">
    <source>
        <dbReference type="ARBA" id="ARBA00004141"/>
    </source>
</evidence>
<dbReference type="OrthoDB" id="5419261at2"/>
<reference evidence="7 8" key="1">
    <citation type="submission" date="2007-01" db="EMBL/GenBank/DDBJ databases">
        <authorList>
            <person name="Haygood M."/>
            <person name="Podell S."/>
            <person name="Anderson C."/>
            <person name="Hopkinson B."/>
            <person name="Roe K."/>
            <person name="Barbeau K."/>
            <person name="Gaasterland T."/>
            <person name="Ferriera S."/>
            <person name="Johnson J."/>
            <person name="Kravitz S."/>
            <person name="Beeson K."/>
            <person name="Sutton G."/>
            <person name="Rogers Y.-H."/>
            <person name="Friedman R."/>
            <person name="Frazier M."/>
            <person name="Venter J.C."/>
        </authorList>
    </citation>
    <scope>NUCLEOTIDE SEQUENCE [LARGE SCALE GENOMIC DNA]</scope>
    <source>
        <strain evidence="7 8">ATCC 23134</strain>
    </source>
</reference>
<dbReference type="SUPFAM" id="SSF144091">
    <property type="entry name" value="Rhomboid-like"/>
    <property type="match status" value="1"/>
</dbReference>
<keyword evidence="2 5" id="KW-0812">Transmembrane</keyword>
<gene>
    <name evidence="7" type="ORF">M23134_04959</name>
</gene>
<name>A1ZXF2_MICM2</name>
<organism evidence="7 8">
    <name type="scientific">Microscilla marina ATCC 23134</name>
    <dbReference type="NCBI Taxonomy" id="313606"/>
    <lineage>
        <taxon>Bacteria</taxon>
        <taxon>Pseudomonadati</taxon>
        <taxon>Bacteroidota</taxon>
        <taxon>Cytophagia</taxon>
        <taxon>Cytophagales</taxon>
        <taxon>Microscillaceae</taxon>
        <taxon>Microscilla</taxon>
    </lineage>
</organism>
<evidence type="ECO:0000256" key="3">
    <source>
        <dbReference type="ARBA" id="ARBA00022989"/>
    </source>
</evidence>
<feature type="transmembrane region" description="Helical" evidence="5">
    <location>
        <begin position="149"/>
        <end position="166"/>
    </location>
</feature>
<dbReference type="AlphaFoldDB" id="A1ZXF2"/>
<dbReference type="GO" id="GO:0016020">
    <property type="term" value="C:membrane"/>
    <property type="evidence" value="ECO:0007669"/>
    <property type="project" value="UniProtKB-SubCell"/>
</dbReference>
<dbReference type="eggNOG" id="COG0705">
    <property type="taxonomic scope" value="Bacteria"/>
</dbReference>
<feature type="transmembrane region" description="Helical" evidence="5">
    <location>
        <begin position="125"/>
        <end position="142"/>
    </location>
</feature>
<keyword evidence="8" id="KW-1185">Reference proteome</keyword>
<evidence type="ECO:0000256" key="5">
    <source>
        <dbReference type="SAM" id="Phobius"/>
    </source>
</evidence>
<evidence type="ECO:0000259" key="6">
    <source>
        <dbReference type="Pfam" id="PF01694"/>
    </source>
</evidence>
<dbReference type="PANTHER" id="PTHR43066:SF11">
    <property type="entry name" value="PEPTIDASE S54 RHOMBOID DOMAIN-CONTAINING PROTEIN"/>
    <property type="match status" value="1"/>
</dbReference>
<proteinExistence type="predicted"/>
<comment type="subcellular location">
    <subcellularLocation>
        <location evidence="1">Membrane</location>
        <topology evidence="1">Multi-pass membrane protein</topology>
    </subcellularLocation>
</comment>
<evidence type="ECO:0000256" key="4">
    <source>
        <dbReference type="ARBA" id="ARBA00023136"/>
    </source>
</evidence>
<accession>A1ZXF2</accession>
<protein>
    <submittedName>
        <fullName evidence="7">Rhomboid (Drosophila) related protein 1, putative</fullName>
    </submittedName>
</protein>
<dbReference type="Proteomes" id="UP000004095">
    <property type="component" value="Unassembled WGS sequence"/>
</dbReference>
<sequence>MKLKIQYNSPVVLTYTLICVAVTFFDWMIYGDFAKSANFPNTVTGQFFTLYPNKMSFDSVLSYFRVFSHSMGHGGWNHLLGNFSFILLIGPILEERYKSGPLLVMILLTATITGILQTIFFRSGLLGASGVVFMMILLVSFTNFKSGSIPLTFILIAILYLGKELFNAVNPSPGTQNISQFAHIIGGLCGGLFGYVINQKNMLKDKPET</sequence>
<comment type="caution">
    <text evidence="7">The sequence shown here is derived from an EMBL/GenBank/DDBJ whole genome shotgun (WGS) entry which is preliminary data.</text>
</comment>
<evidence type="ECO:0000256" key="2">
    <source>
        <dbReference type="ARBA" id="ARBA00022692"/>
    </source>
</evidence>
<dbReference type="PANTHER" id="PTHR43066">
    <property type="entry name" value="RHOMBOID-RELATED PROTEIN"/>
    <property type="match status" value="1"/>
</dbReference>
<feature type="transmembrane region" description="Helical" evidence="5">
    <location>
        <begin position="100"/>
        <end position="119"/>
    </location>
</feature>
<dbReference type="RefSeq" id="WP_002703825.1">
    <property type="nucleotide sequence ID" value="NZ_AAWS01000058.1"/>
</dbReference>
<dbReference type="Pfam" id="PF01694">
    <property type="entry name" value="Rhomboid"/>
    <property type="match status" value="1"/>
</dbReference>
<dbReference type="InterPro" id="IPR035952">
    <property type="entry name" value="Rhomboid-like_sf"/>
</dbReference>
<evidence type="ECO:0000313" key="7">
    <source>
        <dbReference type="EMBL" id="EAY24920.1"/>
    </source>
</evidence>
<keyword evidence="3 5" id="KW-1133">Transmembrane helix</keyword>
<dbReference type="EMBL" id="AAWS01000058">
    <property type="protein sequence ID" value="EAY24920.1"/>
    <property type="molecule type" value="Genomic_DNA"/>
</dbReference>
<evidence type="ECO:0000313" key="8">
    <source>
        <dbReference type="Proteomes" id="UP000004095"/>
    </source>
</evidence>
<dbReference type="Gene3D" id="1.20.1540.10">
    <property type="entry name" value="Rhomboid-like"/>
    <property type="match status" value="1"/>
</dbReference>
<feature type="transmembrane region" description="Helical" evidence="5">
    <location>
        <begin position="178"/>
        <end position="197"/>
    </location>
</feature>
<feature type="domain" description="Peptidase S54 rhomboid" evidence="6">
    <location>
        <begin position="63"/>
        <end position="197"/>
    </location>
</feature>
<feature type="transmembrane region" description="Helical" evidence="5">
    <location>
        <begin position="12"/>
        <end position="30"/>
    </location>
</feature>
<dbReference type="GO" id="GO:0004252">
    <property type="term" value="F:serine-type endopeptidase activity"/>
    <property type="evidence" value="ECO:0007669"/>
    <property type="project" value="InterPro"/>
</dbReference>
<feature type="transmembrane region" description="Helical" evidence="5">
    <location>
        <begin position="75"/>
        <end position="93"/>
    </location>
</feature>
<dbReference type="InterPro" id="IPR022764">
    <property type="entry name" value="Peptidase_S54_rhomboid_dom"/>
</dbReference>
<keyword evidence="4 5" id="KW-0472">Membrane</keyword>